<name>A0A3B0V4W8_9ZZZZ</name>
<protein>
    <submittedName>
        <fullName evidence="1">Uncharacterized protein</fullName>
    </submittedName>
</protein>
<organism evidence="1">
    <name type="scientific">hydrothermal vent metagenome</name>
    <dbReference type="NCBI Taxonomy" id="652676"/>
    <lineage>
        <taxon>unclassified sequences</taxon>
        <taxon>metagenomes</taxon>
        <taxon>ecological metagenomes</taxon>
    </lineage>
</organism>
<dbReference type="InterPro" id="IPR027417">
    <property type="entry name" value="P-loop_NTPase"/>
</dbReference>
<sequence length="408" mass="45690">MQDLEAIWQEIEETAVFAGLDPAKFGDTHRGIVAHLVAFLQQDGVTNYPTSETKPTFRQKLRKWLSPQAPKIDGASAPPAPIIICGKPGTGKTTFLNVLDSVLRRAFDLPDNIQPLMYKGDFQYTVSKRLLCGLPISLLSVKKWADLLHFYTWDRRKHGLVSQDRAAFIQNSLLPMRLIFADEVEMTGYAPTIPHLAQHGLLVIGTSNQGRFAQLEEQRVPPHIYTFSGVDLRAGNPADAVVLPTNPAWALFDQLQRQPMAQFEQMPYFQQQREGVLFVWLDFATAVHAPLLENEWAAFFHSLPHESAAPVILLLDDFSLDVLRVDYNAIIRFVSLFDLIEQQGIGVLLRKQSGAAELSHEALAHMKITIHAARSVPEEVKVKTAVGIDRATSRIGQAGHKAHQFFFD</sequence>
<dbReference type="AlphaFoldDB" id="A0A3B0V4W8"/>
<reference evidence="1" key="1">
    <citation type="submission" date="2018-06" db="EMBL/GenBank/DDBJ databases">
        <authorList>
            <person name="Zhirakovskaya E."/>
        </authorList>
    </citation>
    <scope>NUCLEOTIDE SEQUENCE</scope>
</reference>
<dbReference type="EMBL" id="UOEU01000484">
    <property type="protein sequence ID" value="VAW33802.1"/>
    <property type="molecule type" value="Genomic_DNA"/>
</dbReference>
<proteinExistence type="predicted"/>
<gene>
    <name evidence="1" type="ORF">MNBD_CHLOROFLEXI01-1411</name>
</gene>
<dbReference type="SUPFAM" id="SSF52540">
    <property type="entry name" value="P-loop containing nucleoside triphosphate hydrolases"/>
    <property type="match status" value="1"/>
</dbReference>
<accession>A0A3B0V4W8</accession>
<evidence type="ECO:0000313" key="1">
    <source>
        <dbReference type="EMBL" id="VAW33802.1"/>
    </source>
</evidence>